<protein>
    <submittedName>
        <fullName evidence="2">Post-segregation antitoxin (Ccd killing protein)</fullName>
    </submittedName>
</protein>
<gene>
    <name evidence="2" type="ORF">HD842_004530</name>
</gene>
<dbReference type="AlphaFoldDB" id="A0A7W9X4E4"/>
<organism evidence="2 3">
    <name type="scientific">Massilia aurea</name>
    <dbReference type="NCBI Taxonomy" id="373040"/>
    <lineage>
        <taxon>Bacteria</taxon>
        <taxon>Pseudomonadati</taxon>
        <taxon>Pseudomonadota</taxon>
        <taxon>Betaproteobacteria</taxon>
        <taxon>Burkholderiales</taxon>
        <taxon>Oxalobacteraceae</taxon>
        <taxon>Telluria group</taxon>
        <taxon>Massilia</taxon>
    </lineage>
</organism>
<feature type="compositionally biased region" description="Polar residues" evidence="1">
    <location>
        <begin position="35"/>
        <end position="48"/>
    </location>
</feature>
<evidence type="ECO:0000256" key="1">
    <source>
        <dbReference type="SAM" id="MobiDB-lite"/>
    </source>
</evidence>
<keyword evidence="3" id="KW-1185">Reference proteome</keyword>
<dbReference type="RefSeq" id="WP_183557858.1">
    <property type="nucleotide sequence ID" value="NZ_JACHBX010000006.1"/>
</dbReference>
<dbReference type="Proteomes" id="UP000540787">
    <property type="component" value="Unassembled WGS sequence"/>
</dbReference>
<feature type="compositionally biased region" description="Low complexity" evidence="1">
    <location>
        <begin position="49"/>
        <end position="62"/>
    </location>
</feature>
<reference evidence="2 3" key="1">
    <citation type="submission" date="2020-08" db="EMBL/GenBank/DDBJ databases">
        <title>The Agave Microbiome: Exploring the role of microbial communities in plant adaptations to desert environments.</title>
        <authorList>
            <person name="Partida-Martinez L.P."/>
        </authorList>
    </citation>
    <scope>NUCLEOTIDE SEQUENCE [LARGE SCALE GENOMIC DNA]</scope>
    <source>
        <strain evidence="2 3">AT3.2</strain>
    </source>
</reference>
<name>A0A7W9X4E4_9BURK</name>
<feature type="region of interest" description="Disordered" evidence="1">
    <location>
        <begin position="1"/>
        <end position="87"/>
    </location>
</feature>
<evidence type="ECO:0000313" key="3">
    <source>
        <dbReference type="Proteomes" id="UP000540787"/>
    </source>
</evidence>
<sequence>MAALIYQHGRTFMTHNQPPEGPLAQGPVTEHESANDTQSRSMHRTASSRVVGQAARAATAKTAKGKDKDSTGIPQRPNASQVSAWKKENKASIAETAKHFNLPPTIAKRWCAVA</sequence>
<dbReference type="EMBL" id="JACHBX010000006">
    <property type="protein sequence ID" value="MBB6136352.1"/>
    <property type="molecule type" value="Genomic_DNA"/>
</dbReference>
<proteinExistence type="predicted"/>
<evidence type="ECO:0000313" key="2">
    <source>
        <dbReference type="EMBL" id="MBB6136352.1"/>
    </source>
</evidence>
<accession>A0A7W9X4E4</accession>
<comment type="caution">
    <text evidence="2">The sequence shown here is derived from an EMBL/GenBank/DDBJ whole genome shotgun (WGS) entry which is preliminary data.</text>
</comment>